<reference evidence="1 2" key="1">
    <citation type="journal article" date="2016" name="Front. Microbiol.">
        <title>Comprehensive Phylogenetic Analysis of Bovine Non-aureus Staphylococci Species Based on Whole-Genome Sequencing.</title>
        <authorList>
            <person name="Naushad S."/>
            <person name="Barkema H.W."/>
            <person name="Luby C."/>
            <person name="Condas L.A."/>
            <person name="Nobrega D.B."/>
            <person name="Carson D.A."/>
            <person name="De Buck J."/>
        </authorList>
    </citation>
    <scope>NUCLEOTIDE SEQUENCE [LARGE SCALE GENOMIC DNA]</scope>
    <source>
        <strain evidence="1 2">SNUC 1349</strain>
    </source>
</reference>
<proteinExistence type="predicted"/>
<evidence type="ECO:0000313" key="2">
    <source>
        <dbReference type="Proteomes" id="UP000285579"/>
    </source>
</evidence>
<dbReference type="AlphaFoldDB" id="A0AAQ0LZS4"/>
<sequence length="67" mass="8078">MNQQKLEILTLISYQLRKSVNDQYESYEHTVTENGKETTYQVNREQHLEEVMKWATQQLKNNFEIGE</sequence>
<dbReference type="EMBL" id="QXUI01000002">
    <property type="protein sequence ID" value="RIM93382.1"/>
    <property type="molecule type" value="Genomic_DNA"/>
</dbReference>
<organism evidence="1 2">
    <name type="scientific">Staphylococcus xylosus</name>
    <dbReference type="NCBI Taxonomy" id="1288"/>
    <lineage>
        <taxon>Bacteria</taxon>
        <taxon>Bacillati</taxon>
        <taxon>Bacillota</taxon>
        <taxon>Bacilli</taxon>
        <taxon>Bacillales</taxon>
        <taxon>Staphylococcaceae</taxon>
        <taxon>Staphylococcus</taxon>
    </lineage>
</organism>
<dbReference type="RefSeq" id="WP_119554662.1">
    <property type="nucleotide sequence ID" value="NZ_JAMWHU010000005.1"/>
</dbReference>
<dbReference type="Pfam" id="PF23767">
    <property type="entry name" value="TscA"/>
    <property type="match status" value="1"/>
</dbReference>
<accession>A0AAQ0LZS4</accession>
<dbReference type="Proteomes" id="UP000285579">
    <property type="component" value="Unassembled WGS sequence"/>
</dbReference>
<evidence type="ECO:0000313" key="1">
    <source>
        <dbReference type="EMBL" id="RIM93382.1"/>
    </source>
</evidence>
<name>A0AAQ0LZS4_STAXY</name>
<comment type="caution">
    <text evidence="1">The sequence shown here is derived from an EMBL/GenBank/DDBJ whole genome shotgun (WGS) entry which is preliminary data.</text>
</comment>
<gene>
    <name evidence="1" type="ORF">BU104_03335</name>
</gene>
<protein>
    <submittedName>
        <fullName evidence="1">Pathogenicity island protein</fullName>
    </submittedName>
</protein>
<dbReference type="InterPro" id="IPR055590">
    <property type="entry name" value="TscA"/>
</dbReference>